<dbReference type="PANTHER" id="PTHR30250:SF11">
    <property type="entry name" value="O-ANTIGEN TRANSPORTER-RELATED"/>
    <property type="match status" value="1"/>
</dbReference>
<reference evidence="7 8" key="1">
    <citation type="submission" date="2017-11" db="EMBL/GenBank/DDBJ databases">
        <title>Isolation and Characterization of Family Methanocellaceae Species from Potential Methane Hydrate Area Offshore Southwestern Taiwan.</title>
        <authorList>
            <person name="Zhang W.-L."/>
            <person name="Chen W.-C."/>
            <person name="Lai M.-C."/>
            <person name="Chen S.-C."/>
        </authorList>
    </citation>
    <scope>NUCLEOTIDE SEQUENCE [LARGE SCALE GENOMIC DNA]</scope>
    <source>
        <strain evidence="7 8">CWC-04</strain>
    </source>
</reference>
<dbReference type="Proteomes" id="UP001320159">
    <property type="component" value="Unassembled WGS sequence"/>
</dbReference>
<feature type="transmembrane region" description="Helical" evidence="6">
    <location>
        <begin position="215"/>
        <end position="239"/>
    </location>
</feature>
<evidence type="ECO:0000256" key="1">
    <source>
        <dbReference type="ARBA" id="ARBA00004651"/>
    </source>
</evidence>
<comment type="subcellular location">
    <subcellularLocation>
        <location evidence="1">Cell membrane</location>
        <topology evidence="1">Multi-pass membrane protein</topology>
    </subcellularLocation>
</comment>
<comment type="caution">
    <text evidence="7">The sequence shown here is derived from an EMBL/GenBank/DDBJ whole genome shotgun (WGS) entry which is preliminary data.</text>
</comment>
<evidence type="ECO:0000313" key="7">
    <source>
        <dbReference type="EMBL" id="MCD1296032.1"/>
    </source>
</evidence>
<evidence type="ECO:0000256" key="2">
    <source>
        <dbReference type="ARBA" id="ARBA00022475"/>
    </source>
</evidence>
<feature type="transmembrane region" description="Helical" evidence="6">
    <location>
        <begin position="147"/>
        <end position="167"/>
    </location>
</feature>
<dbReference type="PANTHER" id="PTHR30250">
    <property type="entry name" value="PST FAMILY PREDICTED COLANIC ACID TRANSPORTER"/>
    <property type="match status" value="1"/>
</dbReference>
<dbReference type="Pfam" id="PF01943">
    <property type="entry name" value="Polysacc_synt"/>
    <property type="match status" value="1"/>
</dbReference>
<feature type="transmembrane region" description="Helical" evidence="6">
    <location>
        <begin position="86"/>
        <end position="108"/>
    </location>
</feature>
<evidence type="ECO:0008006" key="9">
    <source>
        <dbReference type="Google" id="ProtNLM"/>
    </source>
</evidence>
<keyword evidence="5 6" id="KW-0472">Membrane</keyword>
<dbReference type="AlphaFoldDB" id="A0AAP2RFC2"/>
<proteinExistence type="predicted"/>
<organism evidence="7 8">
    <name type="scientific">Methanooceanicella nereidis</name>
    <dbReference type="NCBI Taxonomy" id="2052831"/>
    <lineage>
        <taxon>Archaea</taxon>
        <taxon>Methanobacteriati</taxon>
        <taxon>Methanobacteriota</taxon>
        <taxon>Stenosarchaea group</taxon>
        <taxon>Methanomicrobia</taxon>
        <taxon>Methanocellales</taxon>
        <taxon>Methanocellaceae</taxon>
        <taxon>Methanooceanicella</taxon>
    </lineage>
</organism>
<feature type="transmembrane region" description="Helical" evidence="6">
    <location>
        <begin position="45"/>
        <end position="65"/>
    </location>
</feature>
<keyword evidence="4 6" id="KW-1133">Transmembrane helix</keyword>
<evidence type="ECO:0000256" key="3">
    <source>
        <dbReference type="ARBA" id="ARBA00022692"/>
    </source>
</evidence>
<evidence type="ECO:0000256" key="5">
    <source>
        <dbReference type="ARBA" id="ARBA00023136"/>
    </source>
</evidence>
<feature type="transmembrane region" description="Helical" evidence="6">
    <location>
        <begin position="173"/>
        <end position="194"/>
    </location>
</feature>
<evidence type="ECO:0000256" key="4">
    <source>
        <dbReference type="ARBA" id="ARBA00022989"/>
    </source>
</evidence>
<dbReference type="InterPro" id="IPR002797">
    <property type="entry name" value="Polysacc_synth"/>
</dbReference>
<dbReference type="RefSeq" id="WP_255668600.1">
    <property type="nucleotide sequence ID" value="NZ_PGCK01000013.1"/>
</dbReference>
<feature type="transmembrane region" description="Helical" evidence="6">
    <location>
        <begin position="357"/>
        <end position="376"/>
    </location>
</feature>
<keyword evidence="2" id="KW-1003">Cell membrane</keyword>
<feature type="transmembrane region" description="Helical" evidence="6">
    <location>
        <begin position="415"/>
        <end position="434"/>
    </location>
</feature>
<dbReference type="InterPro" id="IPR050833">
    <property type="entry name" value="Poly_Biosynth_Transport"/>
</dbReference>
<feature type="transmembrane region" description="Helical" evidence="6">
    <location>
        <begin position="12"/>
        <end position="33"/>
    </location>
</feature>
<sequence length="489" mass="55449">MSSVKVISKNIRSLFFAQIVTMTAGIIMTMFIARTLGDANYGKLAFSQTFISLLIIFADLGLNTFATREISRYKELTDTYFKNIMIIKIILSIFTIILIASLINLLNYPADTVTIVYLIGISILLNNFSLFFRSIFRAYDKMEYEAFLNITTSVFKLGLVFIVLHQGYGLIEIGYAFIAAEILNFVLSFIISIKKFTRPKLDIDVSIWKDILIQAIPYGITVFIGLIYLKIDIVILSMIKGYAVVGWYEASCTIIYALVFIPTILNYAIFPVTSRLFITSRDSMKTVTERLLKYSFIISVPILFTLIILSRDIILLIFGEKFESSILILQIMSLYISFRFVNYVLGNTLSSINKEPSRTFCAFIVATVNIALNVMLIPAFSYTGAAVTTVVTEALLFVLYYYYNNRLFYKVPLKSLFFKPIIACFCTMMIVIVFNWLNPILLAALSTACFITALIMTGAFDDYDKKLAKTLFLDNDLIGKVFKNERAGD</sequence>
<dbReference type="GO" id="GO:0005886">
    <property type="term" value="C:plasma membrane"/>
    <property type="evidence" value="ECO:0007669"/>
    <property type="project" value="UniProtKB-SubCell"/>
</dbReference>
<feature type="transmembrane region" description="Helical" evidence="6">
    <location>
        <begin position="291"/>
        <end position="318"/>
    </location>
</feature>
<evidence type="ECO:0000313" key="8">
    <source>
        <dbReference type="Proteomes" id="UP001320159"/>
    </source>
</evidence>
<keyword evidence="8" id="KW-1185">Reference proteome</keyword>
<name>A0AAP2RFC2_9EURY</name>
<gene>
    <name evidence="7" type="ORF">CUJ83_13595</name>
</gene>
<keyword evidence="3 6" id="KW-0812">Transmembrane</keyword>
<feature type="transmembrane region" description="Helical" evidence="6">
    <location>
        <begin position="382"/>
        <end position="403"/>
    </location>
</feature>
<accession>A0AAP2RFC2</accession>
<evidence type="ECO:0000256" key="6">
    <source>
        <dbReference type="SAM" id="Phobius"/>
    </source>
</evidence>
<dbReference type="CDD" id="cd13128">
    <property type="entry name" value="MATE_Wzx_like"/>
    <property type="match status" value="1"/>
</dbReference>
<feature type="transmembrane region" description="Helical" evidence="6">
    <location>
        <begin position="114"/>
        <end position="135"/>
    </location>
</feature>
<protein>
    <recommendedName>
        <fullName evidence="9">Membrane protein involved in the export of O-antigen and teichoic acid</fullName>
    </recommendedName>
</protein>
<feature type="transmembrane region" description="Helical" evidence="6">
    <location>
        <begin position="245"/>
        <end position="270"/>
    </location>
</feature>
<dbReference type="EMBL" id="PGCK01000013">
    <property type="protein sequence ID" value="MCD1296032.1"/>
    <property type="molecule type" value="Genomic_DNA"/>
</dbReference>
<feature type="transmembrane region" description="Helical" evidence="6">
    <location>
        <begin position="324"/>
        <end position="345"/>
    </location>
</feature>
<feature type="transmembrane region" description="Helical" evidence="6">
    <location>
        <begin position="440"/>
        <end position="460"/>
    </location>
</feature>